<organism evidence="13 14">
    <name type="scientific">Leptospira brenneri</name>
    <dbReference type="NCBI Taxonomy" id="2023182"/>
    <lineage>
        <taxon>Bacteria</taxon>
        <taxon>Pseudomonadati</taxon>
        <taxon>Spirochaetota</taxon>
        <taxon>Spirochaetia</taxon>
        <taxon>Leptospirales</taxon>
        <taxon>Leptospiraceae</taxon>
        <taxon>Leptospira</taxon>
    </lineage>
</organism>
<evidence type="ECO:0000256" key="5">
    <source>
        <dbReference type="ARBA" id="ARBA00022692"/>
    </source>
</evidence>
<evidence type="ECO:0000256" key="2">
    <source>
        <dbReference type="ARBA" id="ARBA00004141"/>
    </source>
</evidence>
<protein>
    <submittedName>
        <fullName evidence="13">PDZ domain-containing protein</fullName>
    </submittedName>
</protein>
<dbReference type="OrthoDB" id="9782003at2"/>
<dbReference type="GO" id="GO:0004222">
    <property type="term" value="F:metalloendopeptidase activity"/>
    <property type="evidence" value="ECO:0007669"/>
    <property type="project" value="InterPro"/>
</dbReference>
<evidence type="ECO:0000313" key="13">
    <source>
        <dbReference type="EMBL" id="TGK95403.1"/>
    </source>
</evidence>
<dbReference type="RefSeq" id="WP_100791622.1">
    <property type="nucleotide sequence ID" value="NZ_NPDQ01000007.1"/>
</dbReference>
<keyword evidence="7" id="KW-0862">Zinc</keyword>
<dbReference type="InterPro" id="IPR008915">
    <property type="entry name" value="Peptidase_M50"/>
</dbReference>
<keyword evidence="9" id="KW-0482">Metalloprotease</keyword>
<feature type="domain" description="PDZ" evidence="12">
    <location>
        <begin position="93"/>
        <end position="159"/>
    </location>
</feature>
<comment type="subcellular location">
    <subcellularLocation>
        <location evidence="2">Membrane</location>
        <topology evidence="2">Multi-pass membrane protein</topology>
    </subcellularLocation>
</comment>
<keyword evidence="6" id="KW-0378">Hydrolase</keyword>
<evidence type="ECO:0000259" key="12">
    <source>
        <dbReference type="PROSITE" id="PS50106"/>
    </source>
</evidence>
<dbReference type="InterPro" id="IPR041489">
    <property type="entry name" value="PDZ_6"/>
</dbReference>
<dbReference type="CDD" id="cd06163">
    <property type="entry name" value="S2P-M50_PDZ_RseP-like"/>
    <property type="match status" value="1"/>
</dbReference>
<comment type="caution">
    <text evidence="13">The sequence shown here is derived from an EMBL/GenBank/DDBJ whole genome shotgun (WGS) entry which is preliminary data.</text>
</comment>
<dbReference type="Proteomes" id="UP000297891">
    <property type="component" value="Unassembled WGS sequence"/>
</dbReference>
<dbReference type="SUPFAM" id="SSF50156">
    <property type="entry name" value="PDZ domain-like"/>
    <property type="match status" value="1"/>
</dbReference>
<sequence length="568" mass="63454">MIIMVFGAVFMLAVSIFIHELGHLLCGKLVGVEARIFSLGYGKGIWKKRIGKTIYQITAIPIGGYVLFRGDDYSKNKKPKQGDLLATPPLRRMIPVLGGPFANLVLGFVLLFILELSGDSPSSNRIFIEDANKVSSPAYTAGLRTGDQIVSINGKSTESFEDIFTNVSLTSGDPVTVSYQREKEIKTVQVIPNLYSAGGHPTIGVMPFGERRVVATFTYGEQLSHFIANLLDRDDKSSVYFQEKIEERKDEIPEELLKQREIQEREKSLRRRALSFLKDGDMILQVAGVDVHTVPELQTELGKHQGKTIPVVVERKTYPLLTPWATETVTIQIPVLGANVFEFWDIRHPKFAELGIPYFRLDSYDSEIENRLSNLKIEDKTFEKAELFSEYLKQSSGRKDIWIGNMKYSADVNLKPIGLLGFRASMKFEAEKLQKESTVYSSLVGASNKVYENVSTTLKGIGMLFSGLLSPKENLSGPIGIVQIAGISLEYGWVTYLDFVAKISLALMVMNLLPIPMADGGHIVLYAYEAVTGRPLPRKAIEAIFRLGFFFLIGLGLYVSFNDVMRIF</sequence>
<feature type="transmembrane region" description="Helical" evidence="11">
    <location>
        <begin position="6"/>
        <end position="30"/>
    </location>
</feature>
<evidence type="ECO:0000256" key="8">
    <source>
        <dbReference type="ARBA" id="ARBA00022989"/>
    </source>
</evidence>
<keyword evidence="8 11" id="KW-1133">Transmembrane helix</keyword>
<dbReference type="EMBL" id="RQFP01000001">
    <property type="protein sequence ID" value="TGK95403.1"/>
    <property type="molecule type" value="Genomic_DNA"/>
</dbReference>
<evidence type="ECO:0000256" key="4">
    <source>
        <dbReference type="ARBA" id="ARBA00022670"/>
    </source>
</evidence>
<dbReference type="PANTHER" id="PTHR42837">
    <property type="entry name" value="REGULATOR OF SIGMA-E PROTEASE RSEP"/>
    <property type="match status" value="1"/>
</dbReference>
<evidence type="ECO:0000256" key="6">
    <source>
        <dbReference type="ARBA" id="ARBA00022801"/>
    </source>
</evidence>
<dbReference type="InterPro" id="IPR001478">
    <property type="entry name" value="PDZ"/>
</dbReference>
<evidence type="ECO:0000256" key="11">
    <source>
        <dbReference type="SAM" id="Phobius"/>
    </source>
</evidence>
<evidence type="ECO:0000256" key="10">
    <source>
        <dbReference type="ARBA" id="ARBA00023136"/>
    </source>
</evidence>
<evidence type="ECO:0000256" key="3">
    <source>
        <dbReference type="ARBA" id="ARBA00007931"/>
    </source>
</evidence>
<feature type="transmembrane region" description="Helical" evidence="11">
    <location>
        <begin position="93"/>
        <end position="114"/>
    </location>
</feature>
<dbReference type="InterPro" id="IPR036034">
    <property type="entry name" value="PDZ_sf"/>
</dbReference>
<keyword evidence="4" id="KW-0645">Protease</keyword>
<dbReference type="PANTHER" id="PTHR42837:SF2">
    <property type="entry name" value="MEMBRANE METALLOPROTEASE ARASP2, CHLOROPLASTIC-RELATED"/>
    <property type="match status" value="1"/>
</dbReference>
<keyword evidence="10 11" id="KW-0472">Membrane</keyword>
<dbReference type="GO" id="GO:0006508">
    <property type="term" value="P:proteolysis"/>
    <property type="evidence" value="ECO:0007669"/>
    <property type="project" value="UniProtKB-KW"/>
</dbReference>
<dbReference type="Gene3D" id="2.30.42.10">
    <property type="match status" value="2"/>
</dbReference>
<dbReference type="InterPro" id="IPR004387">
    <property type="entry name" value="Pept_M50_Zn"/>
</dbReference>
<dbReference type="Pfam" id="PF02163">
    <property type="entry name" value="Peptidase_M50"/>
    <property type="match status" value="1"/>
</dbReference>
<keyword evidence="5 11" id="KW-0812">Transmembrane</keyword>
<name>A0A2M9XYR0_9LEPT</name>
<evidence type="ECO:0000256" key="1">
    <source>
        <dbReference type="ARBA" id="ARBA00001947"/>
    </source>
</evidence>
<dbReference type="AlphaFoldDB" id="A0A2M9XYR0"/>
<evidence type="ECO:0000256" key="7">
    <source>
        <dbReference type="ARBA" id="ARBA00022833"/>
    </source>
</evidence>
<keyword evidence="14" id="KW-1185">Reference proteome</keyword>
<comment type="similarity">
    <text evidence="3">Belongs to the peptidase M50B family.</text>
</comment>
<dbReference type="Pfam" id="PF17820">
    <property type="entry name" value="PDZ_6"/>
    <property type="match status" value="1"/>
</dbReference>
<gene>
    <name evidence="13" type="ORF">EHQ30_01835</name>
</gene>
<evidence type="ECO:0000256" key="9">
    <source>
        <dbReference type="ARBA" id="ARBA00023049"/>
    </source>
</evidence>
<dbReference type="CDD" id="cd23081">
    <property type="entry name" value="cpPDZ_EcRseP-like"/>
    <property type="match status" value="1"/>
</dbReference>
<feature type="transmembrane region" description="Helical" evidence="11">
    <location>
        <begin position="543"/>
        <end position="561"/>
    </location>
</feature>
<comment type="cofactor">
    <cofactor evidence="1">
        <name>Zn(2+)</name>
        <dbReference type="ChEBI" id="CHEBI:29105"/>
    </cofactor>
</comment>
<accession>A0A2M9XYR0</accession>
<dbReference type="PROSITE" id="PS50106">
    <property type="entry name" value="PDZ"/>
    <property type="match status" value="1"/>
</dbReference>
<proteinExistence type="inferred from homology"/>
<evidence type="ECO:0000313" key="14">
    <source>
        <dbReference type="Proteomes" id="UP000297891"/>
    </source>
</evidence>
<reference evidence="13" key="1">
    <citation type="journal article" date="2019" name="PLoS Negl. Trop. Dis.">
        <title>Revisiting the worldwide diversity of Leptospira species in the environment.</title>
        <authorList>
            <person name="Vincent A.T."/>
            <person name="Schiettekatte O."/>
            <person name="Bourhy P."/>
            <person name="Veyrier F.J."/>
            <person name="Picardeau M."/>
        </authorList>
    </citation>
    <scope>NUCLEOTIDE SEQUENCE [LARGE SCALE GENOMIC DNA]</scope>
    <source>
        <strain evidence="13">201800277</strain>
    </source>
</reference>
<feature type="transmembrane region" description="Helical" evidence="11">
    <location>
        <begin position="50"/>
        <end position="68"/>
    </location>
</feature>
<dbReference type="SMART" id="SM00228">
    <property type="entry name" value="PDZ"/>
    <property type="match status" value="1"/>
</dbReference>
<dbReference type="GO" id="GO:0016020">
    <property type="term" value="C:membrane"/>
    <property type="evidence" value="ECO:0007669"/>
    <property type="project" value="UniProtKB-SubCell"/>
</dbReference>